<dbReference type="KEGG" id="amol:AMOL_2066"/>
<evidence type="ECO:0000313" key="4">
    <source>
        <dbReference type="Proteomes" id="UP000262712"/>
    </source>
</evidence>
<dbReference type="Proteomes" id="UP000262712">
    <property type="component" value="Chromosome"/>
</dbReference>
<name>A0A2G1DHW1_9BACT</name>
<dbReference type="Proteomes" id="UP000221222">
    <property type="component" value="Unassembled WGS sequence"/>
</dbReference>
<organism evidence="2 3">
    <name type="scientific">Malaciobacter molluscorum LMG 25693</name>
    <dbReference type="NCBI Taxonomy" id="870501"/>
    <lineage>
        <taxon>Bacteria</taxon>
        <taxon>Pseudomonadati</taxon>
        <taxon>Campylobacterota</taxon>
        <taxon>Epsilonproteobacteria</taxon>
        <taxon>Campylobacterales</taxon>
        <taxon>Arcobacteraceae</taxon>
        <taxon>Malaciobacter</taxon>
    </lineage>
</organism>
<gene>
    <name evidence="1" type="ORF">AMOL_2066</name>
    <name evidence="2" type="ORF">CPU12_07365</name>
</gene>
<reference evidence="2 3" key="1">
    <citation type="submission" date="2017-09" db="EMBL/GenBank/DDBJ databases">
        <title>Arcobacter canalis sp. nov., a new species isolated from a water canal contaminated with urban sewage.</title>
        <authorList>
            <person name="Perez-Cataluna A."/>
            <person name="Salas-Masso N."/>
            <person name="Figueras M.J."/>
        </authorList>
    </citation>
    <scope>NUCLEOTIDE SEQUENCE [LARGE SCALE GENOMIC DNA]</scope>
    <source>
        <strain evidence="2 3">F98-3</strain>
    </source>
</reference>
<evidence type="ECO:0000313" key="1">
    <source>
        <dbReference type="EMBL" id="AXX93020.1"/>
    </source>
</evidence>
<evidence type="ECO:0000313" key="3">
    <source>
        <dbReference type="Proteomes" id="UP000221222"/>
    </source>
</evidence>
<sequence>MFKLDHLMIEVDNPQIIANDIASKFKLPYAWPLIQTDNYLSIGINFGDINIEFIKFNKRFGIGNINYDGFSGIAFTPTNSELNYEEYLKNKNLFCKIGEETETYTTTTIECNEVFPTIFLVKYHFDTAGWKKKLKDDFENCKGGVYGIKNFKSLEVDFSKVEKQYLFEEFKITSSTINQITFSSSSSNEKKVINIIPNLKIIVI</sequence>
<dbReference type="EMBL" id="NXFY01000009">
    <property type="protein sequence ID" value="PHO18077.1"/>
    <property type="molecule type" value="Genomic_DNA"/>
</dbReference>
<dbReference type="RefSeq" id="WP_099342459.1">
    <property type="nucleotide sequence ID" value="NZ_CP032098.1"/>
</dbReference>
<accession>A0A2G1DHW1</accession>
<dbReference type="EMBL" id="CP032098">
    <property type="protein sequence ID" value="AXX93020.1"/>
    <property type="molecule type" value="Genomic_DNA"/>
</dbReference>
<protein>
    <recommendedName>
        <fullName evidence="5">Glyoxalase-like domain-containing protein</fullName>
    </recommendedName>
</protein>
<evidence type="ECO:0000313" key="2">
    <source>
        <dbReference type="EMBL" id="PHO18077.1"/>
    </source>
</evidence>
<keyword evidence="3" id="KW-1185">Reference proteome</keyword>
<proteinExistence type="predicted"/>
<reference evidence="1 4" key="2">
    <citation type="submission" date="2018-08" db="EMBL/GenBank/DDBJ databases">
        <title>Complete genome of the Arcobacter molluscorum type strain LMG 25693.</title>
        <authorList>
            <person name="Miller W.G."/>
            <person name="Yee E."/>
            <person name="Bono J.L."/>
        </authorList>
    </citation>
    <scope>NUCLEOTIDE SEQUENCE [LARGE SCALE GENOMIC DNA]</scope>
    <source>
        <strain evidence="1 4">CECT 7696</strain>
    </source>
</reference>
<evidence type="ECO:0008006" key="5">
    <source>
        <dbReference type="Google" id="ProtNLM"/>
    </source>
</evidence>
<dbReference type="AlphaFoldDB" id="A0A2G1DHW1"/>